<feature type="compositionally biased region" description="Polar residues" evidence="3">
    <location>
        <begin position="407"/>
        <end position="418"/>
    </location>
</feature>
<dbReference type="InterPro" id="IPR003959">
    <property type="entry name" value="ATPase_AAA_core"/>
</dbReference>
<evidence type="ECO:0000256" key="1">
    <source>
        <dbReference type="ARBA" id="ARBA00022741"/>
    </source>
</evidence>
<accession>A0A6A6UHI3</accession>
<reference evidence="6" key="1">
    <citation type="journal article" date="2020" name="Stud. Mycol.">
        <title>101 Dothideomycetes genomes: a test case for predicting lifestyles and emergence of pathogens.</title>
        <authorList>
            <person name="Haridas S."/>
            <person name="Albert R."/>
            <person name="Binder M."/>
            <person name="Bloem J."/>
            <person name="Labutti K."/>
            <person name="Salamov A."/>
            <person name="Andreopoulos B."/>
            <person name="Baker S."/>
            <person name="Barry K."/>
            <person name="Bills G."/>
            <person name="Bluhm B."/>
            <person name="Cannon C."/>
            <person name="Castanera R."/>
            <person name="Culley D."/>
            <person name="Daum C."/>
            <person name="Ezra D."/>
            <person name="Gonzalez J."/>
            <person name="Henrissat B."/>
            <person name="Kuo A."/>
            <person name="Liang C."/>
            <person name="Lipzen A."/>
            <person name="Lutzoni F."/>
            <person name="Magnuson J."/>
            <person name="Mondo S."/>
            <person name="Nolan M."/>
            <person name="Ohm R."/>
            <person name="Pangilinan J."/>
            <person name="Park H.-J."/>
            <person name="Ramirez L."/>
            <person name="Alfaro M."/>
            <person name="Sun H."/>
            <person name="Tritt A."/>
            <person name="Yoshinaga Y."/>
            <person name="Zwiers L.-H."/>
            <person name="Turgeon B."/>
            <person name="Goodwin S."/>
            <person name="Spatafora J."/>
            <person name="Crous P."/>
            <person name="Grigoriev I."/>
        </authorList>
    </citation>
    <scope>NUCLEOTIDE SEQUENCE</scope>
    <source>
        <strain evidence="6">CBS 115976</strain>
    </source>
</reference>
<keyword evidence="7" id="KW-1185">Reference proteome</keyword>
<dbReference type="PANTHER" id="PTHR48102:SF7">
    <property type="entry name" value="ATP-DEPENDENT CLP PROTEASE ATP-BINDING SUBUNIT CLPX-LIKE, MITOCHONDRIAL"/>
    <property type="match status" value="1"/>
</dbReference>
<dbReference type="PANTHER" id="PTHR48102">
    <property type="entry name" value="ATP-DEPENDENT CLP PROTEASE ATP-BINDING SUBUNIT CLPX-LIKE, MITOCHONDRIAL-RELATED"/>
    <property type="match status" value="1"/>
</dbReference>
<feature type="compositionally biased region" description="Polar residues" evidence="3">
    <location>
        <begin position="292"/>
        <end position="301"/>
    </location>
</feature>
<dbReference type="Gene3D" id="3.40.50.300">
    <property type="entry name" value="P-loop containing nucleotide triphosphate hydrolases"/>
    <property type="match status" value="1"/>
</dbReference>
<organism evidence="6 7">
    <name type="scientific">Microthyrium microscopicum</name>
    <dbReference type="NCBI Taxonomy" id="703497"/>
    <lineage>
        <taxon>Eukaryota</taxon>
        <taxon>Fungi</taxon>
        <taxon>Dikarya</taxon>
        <taxon>Ascomycota</taxon>
        <taxon>Pezizomycotina</taxon>
        <taxon>Dothideomycetes</taxon>
        <taxon>Dothideomycetes incertae sedis</taxon>
        <taxon>Microthyriales</taxon>
        <taxon>Microthyriaceae</taxon>
        <taxon>Microthyrium</taxon>
    </lineage>
</organism>
<keyword evidence="1" id="KW-0547">Nucleotide-binding</keyword>
<feature type="compositionally biased region" description="Polar residues" evidence="3">
    <location>
        <begin position="42"/>
        <end position="54"/>
    </location>
</feature>
<dbReference type="InterPro" id="IPR050052">
    <property type="entry name" value="ATP-dep_Clp_protease_ClpX"/>
</dbReference>
<dbReference type="GO" id="GO:0005524">
    <property type="term" value="F:ATP binding"/>
    <property type="evidence" value="ECO:0007669"/>
    <property type="project" value="UniProtKB-KW"/>
</dbReference>
<feature type="compositionally biased region" description="Basic and acidic residues" evidence="3">
    <location>
        <begin position="127"/>
        <end position="142"/>
    </location>
</feature>
<dbReference type="OrthoDB" id="1721884at2759"/>
<feature type="region of interest" description="Disordered" evidence="3">
    <location>
        <begin position="1"/>
        <end position="78"/>
    </location>
</feature>
<dbReference type="InterPro" id="IPR019489">
    <property type="entry name" value="Clp_ATPase_C"/>
</dbReference>
<evidence type="ECO:0000259" key="4">
    <source>
        <dbReference type="SMART" id="SM00382"/>
    </source>
</evidence>
<feature type="compositionally biased region" description="Low complexity" evidence="3">
    <location>
        <begin position="32"/>
        <end position="41"/>
    </location>
</feature>
<dbReference type="InterPro" id="IPR003593">
    <property type="entry name" value="AAA+_ATPase"/>
</dbReference>
<dbReference type="SUPFAM" id="SSF52540">
    <property type="entry name" value="P-loop containing nucleoside triphosphate hydrolases"/>
    <property type="match status" value="1"/>
</dbReference>
<dbReference type="Pfam" id="PF10431">
    <property type="entry name" value="ClpB_D2-small"/>
    <property type="match status" value="1"/>
</dbReference>
<dbReference type="GO" id="GO:0051603">
    <property type="term" value="P:proteolysis involved in protein catabolic process"/>
    <property type="evidence" value="ECO:0007669"/>
    <property type="project" value="TreeGrafter"/>
</dbReference>
<gene>
    <name evidence="6" type="ORF">BT63DRAFT_422191</name>
</gene>
<feature type="compositionally biased region" description="Polar residues" evidence="3">
    <location>
        <begin position="148"/>
        <end position="158"/>
    </location>
</feature>
<feature type="compositionally biased region" description="Pro residues" evidence="3">
    <location>
        <begin position="315"/>
        <end position="324"/>
    </location>
</feature>
<evidence type="ECO:0000256" key="2">
    <source>
        <dbReference type="ARBA" id="ARBA00022840"/>
    </source>
</evidence>
<dbReference type="AlphaFoldDB" id="A0A6A6UHI3"/>
<sequence length="604" mass="65761">MRPRASPLSFLRPSRSNLPRSKWHPARRTRRFSTPTPRRSSGQFNRSDFGNQPFSGIYEPGGPTQGPLGGASNIGAPKITPKKLKQHLDEFVVGQERAKKVLSTAVYNHYQRIEELQRQQREYEKAEERRARVELSNRHPVEDEFPGQQATPRSHTVPPQQPLGKEATLSEMHDDPPSISLEKSNILLLGPSGVGKTLMAKTLARVLDVPFSMSDCTPLTQAGYIGEDAEVVVQRLLSAANYDIAKAETGIICLDEIDKIASAKVSHGKDVSGEGVQQALLKIIEGTTVTVQAKNEKTSPATGRERDRNSGSPPNTFPQSPPSSGPSGGKNEVYTVRTDNILFICTGAFIGLHKLVMERIAKGSIGFNAPVRASADPNKGSHDTTIKVDRSNAHLFKDHIPFWHSPSETTPYAHSSNAPLPRKTEPEDDPNLLNTLDLITPSDLQKFGLIPELIGRIPVHCAVSPLSERALVRVLTEPRNALLKQYQSLFNLSGIELRFTTAAIRAIASKASGLGTGARGLRGVLEQVLAESMFEAPGSGTKYVLVTKEVVERRAAPVHLARGQGQLFASLAAQEEEREGDGESGDGAVSNFQEYRKKVSAAGQ</sequence>
<dbReference type="GO" id="GO:0016887">
    <property type="term" value="F:ATP hydrolysis activity"/>
    <property type="evidence" value="ECO:0007669"/>
    <property type="project" value="InterPro"/>
</dbReference>
<protein>
    <submittedName>
        <fullName evidence="6">ClpX, ATPase regulatory subunit</fullName>
    </submittedName>
</protein>
<proteinExistence type="predicted"/>
<dbReference type="Proteomes" id="UP000799302">
    <property type="component" value="Unassembled WGS sequence"/>
</dbReference>
<dbReference type="InterPro" id="IPR027417">
    <property type="entry name" value="P-loop_NTPase"/>
</dbReference>
<evidence type="ECO:0000256" key="3">
    <source>
        <dbReference type="SAM" id="MobiDB-lite"/>
    </source>
</evidence>
<dbReference type="GO" id="GO:0005759">
    <property type="term" value="C:mitochondrial matrix"/>
    <property type="evidence" value="ECO:0007669"/>
    <property type="project" value="TreeGrafter"/>
</dbReference>
<feature type="region of interest" description="Disordered" evidence="3">
    <location>
        <begin position="127"/>
        <end position="176"/>
    </location>
</feature>
<dbReference type="SMART" id="SM00382">
    <property type="entry name" value="AAA"/>
    <property type="match status" value="1"/>
</dbReference>
<dbReference type="Gene3D" id="1.10.8.60">
    <property type="match status" value="1"/>
</dbReference>
<evidence type="ECO:0000259" key="5">
    <source>
        <dbReference type="SMART" id="SM01086"/>
    </source>
</evidence>
<feature type="domain" description="AAA+ ATPase" evidence="4">
    <location>
        <begin position="182"/>
        <end position="371"/>
    </location>
</feature>
<dbReference type="FunFam" id="1.10.8.60:FF:000138">
    <property type="entry name" value="ATP-dependent Clp protease ATP-binding subunit ClpX"/>
    <property type="match status" value="1"/>
</dbReference>
<dbReference type="EMBL" id="MU004232">
    <property type="protein sequence ID" value="KAF2671642.1"/>
    <property type="molecule type" value="Genomic_DNA"/>
</dbReference>
<feature type="region of interest" description="Disordered" evidence="3">
    <location>
        <begin position="407"/>
        <end position="429"/>
    </location>
</feature>
<feature type="compositionally biased region" description="Basic residues" evidence="3">
    <location>
        <begin position="21"/>
        <end position="31"/>
    </location>
</feature>
<keyword evidence="2" id="KW-0067">ATP-binding</keyword>
<feature type="domain" description="Clp ATPase C-terminal" evidence="5">
    <location>
        <begin position="466"/>
        <end position="560"/>
    </location>
</feature>
<feature type="region of interest" description="Disordered" evidence="3">
    <location>
        <begin position="292"/>
        <end position="332"/>
    </location>
</feature>
<evidence type="ECO:0000313" key="6">
    <source>
        <dbReference type="EMBL" id="KAF2671642.1"/>
    </source>
</evidence>
<dbReference type="Pfam" id="PF07724">
    <property type="entry name" value="AAA_2"/>
    <property type="match status" value="1"/>
</dbReference>
<dbReference type="SMART" id="SM01086">
    <property type="entry name" value="ClpB_D2-small"/>
    <property type="match status" value="1"/>
</dbReference>
<evidence type="ECO:0000313" key="7">
    <source>
        <dbReference type="Proteomes" id="UP000799302"/>
    </source>
</evidence>
<name>A0A6A6UHI3_9PEZI</name>